<dbReference type="GO" id="GO:0000272">
    <property type="term" value="P:polysaccharide catabolic process"/>
    <property type="evidence" value="ECO:0007669"/>
    <property type="project" value="UniProtKB-KW"/>
</dbReference>
<dbReference type="Pfam" id="PF01055">
    <property type="entry name" value="Glyco_hydro_31_2nd"/>
    <property type="match status" value="1"/>
</dbReference>
<dbReference type="PANTHER" id="PTHR22762">
    <property type="entry name" value="ALPHA-GLUCOSIDASE"/>
    <property type="match status" value="1"/>
</dbReference>
<dbReference type="AlphaFoldDB" id="A0AAD4Q516"/>
<dbReference type="PROSITE" id="PS00129">
    <property type="entry name" value="GLYCOSYL_HYDROL_F31_1"/>
    <property type="match status" value="1"/>
</dbReference>
<evidence type="ECO:0000256" key="2">
    <source>
        <dbReference type="ARBA" id="ARBA00001657"/>
    </source>
</evidence>
<evidence type="ECO:0000313" key="16">
    <source>
        <dbReference type="Proteomes" id="UP001201262"/>
    </source>
</evidence>
<dbReference type="InterPro" id="IPR011013">
    <property type="entry name" value="Gal_mutarotase_sf_dom"/>
</dbReference>
<feature type="domain" description="Glycoside hydrolase family 31 TIM barrel" evidence="14">
    <location>
        <begin position="97"/>
        <end position="242"/>
    </location>
</feature>
<dbReference type="InterPro" id="IPR030458">
    <property type="entry name" value="Glyco_hydro_31_AS"/>
</dbReference>
<comment type="catalytic activity">
    <reaction evidence="2">
        <text>Hydrolysis of terminal, non-reducing (1-&gt;4)-linked alpha-D-glucose residues with release of alpha-D-glucose.</text>
        <dbReference type="EC" id="3.2.1.20"/>
    </reaction>
</comment>
<evidence type="ECO:0000313" key="15">
    <source>
        <dbReference type="EMBL" id="KAH8703699.1"/>
    </source>
</evidence>
<name>A0AAD4Q516_9EURO</name>
<dbReference type="CDD" id="cd14752">
    <property type="entry name" value="GH31_N"/>
    <property type="match status" value="1"/>
</dbReference>
<dbReference type="GO" id="GO:0030246">
    <property type="term" value="F:carbohydrate binding"/>
    <property type="evidence" value="ECO:0007669"/>
    <property type="project" value="InterPro"/>
</dbReference>
<comment type="catalytic activity">
    <reaction evidence="1">
        <text>Hydrolysis of terminal, non-reducing beta-D-glucosyl residues with release of beta-D-glucose.</text>
        <dbReference type="EC" id="3.2.1.21"/>
    </reaction>
</comment>
<dbReference type="EMBL" id="JAJTJA010000002">
    <property type="protein sequence ID" value="KAH8703699.1"/>
    <property type="molecule type" value="Genomic_DNA"/>
</dbReference>
<keyword evidence="10" id="KW-0961">Cell wall biogenesis/degradation</keyword>
<dbReference type="GO" id="GO:0008422">
    <property type="term" value="F:beta-glucosidase activity"/>
    <property type="evidence" value="ECO:0007669"/>
    <property type="project" value="UniProtKB-EC"/>
</dbReference>
<comment type="similarity">
    <text evidence="3 13">Belongs to the glycosyl hydrolase 31 family.</text>
</comment>
<dbReference type="InterPro" id="IPR017853">
    <property type="entry name" value="GH"/>
</dbReference>
<evidence type="ECO:0000256" key="10">
    <source>
        <dbReference type="ARBA" id="ARBA00023316"/>
    </source>
</evidence>
<evidence type="ECO:0000256" key="6">
    <source>
        <dbReference type="ARBA" id="ARBA00014002"/>
    </source>
</evidence>
<evidence type="ECO:0000256" key="9">
    <source>
        <dbReference type="ARBA" id="ARBA00023295"/>
    </source>
</evidence>
<proteinExistence type="inferred from homology"/>
<evidence type="ECO:0000256" key="5">
    <source>
        <dbReference type="ARBA" id="ARBA00012744"/>
    </source>
</evidence>
<keyword evidence="16" id="KW-1185">Reference proteome</keyword>
<evidence type="ECO:0000256" key="3">
    <source>
        <dbReference type="ARBA" id="ARBA00007806"/>
    </source>
</evidence>
<keyword evidence="7 13" id="KW-0378">Hydrolase</keyword>
<dbReference type="GeneID" id="70251921"/>
<evidence type="ECO:0000256" key="1">
    <source>
        <dbReference type="ARBA" id="ARBA00000448"/>
    </source>
</evidence>
<dbReference type="Gene3D" id="2.60.40.1180">
    <property type="entry name" value="Golgi alpha-mannosidase II"/>
    <property type="match status" value="1"/>
</dbReference>
<evidence type="ECO:0000256" key="12">
    <source>
        <dbReference type="ARBA" id="ARBA00025512"/>
    </source>
</evidence>
<gene>
    <name evidence="15" type="ORF">BGW36DRAFT_444131</name>
</gene>
<dbReference type="GO" id="GO:0071555">
    <property type="term" value="P:cell wall organization"/>
    <property type="evidence" value="ECO:0007669"/>
    <property type="project" value="UniProtKB-KW"/>
</dbReference>
<protein>
    <recommendedName>
        <fullName evidence="6">Probable alpha/beta-glucosidase agdC</fullName>
        <ecNumber evidence="4">3.2.1.20</ecNumber>
        <ecNumber evidence="5">3.2.1.21</ecNumber>
    </recommendedName>
</protein>
<reference evidence="15" key="1">
    <citation type="submission" date="2021-12" db="EMBL/GenBank/DDBJ databases">
        <title>Convergent genome expansion in fungi linked to evolution of root-endophyte symbiosis.</title>
        <authorList>
            <consortium name="DOE Joint Genome Institute"/>
            <person name="Ke Y.-H."/>
            <person name="Bonito G."/>
            <person name="Liao H.-L."/>
            <person name="Looney B."/>
            <person name="Rojas-Flechas A."/>
            <person name="Nash J."/>
            <person name="Hameed K."/>
            <person name="Schadt C."/>
            <person name="Martin F."/>
            <person name="Crous P.W."/>
            <person name="Miettinen O."/>
            <person name="Magnuson J.K."/>
            <person name="Labbe J."/>
            <person name="Jacobson D."/>
            <person name="Doktycz M.J."/>
            <person name="Veneault-Fourrey C."/>
            <person name="Kuo A."/>
            <person name="Mondo S."/>
            <person name="Calhoun S."/>
            <person name="Riley R."/>
            <person name="Ohm R."/>
            <person name="LaButti K."/>
            <person name="Andreopoulos B."/>
            <person name="Pangilinan J."/>
            <person name="Nolan M."/>
            <person name="Tritt A."/>
            <person name="Clum A."/>
            <person name="Lipzen A."/>
            <person name="Daum C."/>
            <person name="Barry K."/>
            <person name="Grigoriev I.V."/>
            <person name="Vilgalys R."/>
        </authorList>
    </citation>
    <scope>NUCLEOTIDE SEQUENCE</scope>
    <source>
        <strain evidence="15">PMI_201</strain>
    </source>
</reference>
<accession>A0AAD4Q516</accession>
<dbReference type="EC" id="3.2.1.21" evidence="5"/>
<sequence>MGNPGLPNHENLYGSHPVYLEMRNGQAHGVLLWNSNGMDIKIDQDSDGQYLEYNNDGGVLGFYFVSGPQPADVSRQYAEIIGKSSLTGRMAFINAGTGDVYRVAEVIYNYSAARIPLETMWTDIDYMNLRRTWNLDPDRFPLEKMQELVTYLHDHQQQYILMVDPPVSLNDSTSWQNAIDSDVLMKNSSGEVYVGGMWLGPVGYVDWFHPNSQSFWSGQITTFFDDESGVGVDGIWIDMNEVHLPLALFLQHAYSATSAGQLLCSLLQSLHGECSGLPSTSHVMGTSTRIPSRFIAPDNSGQATGSLYLDDDKSLNSTSSDIAFSYDNGHLVVNGTFGYSTNLQVISAKVLGNDTGVAFNFTKPPNAPWTVDIN</sequence>
<organism evidence="15 16">
    <name type="scientific">Talaromyces proteolyticus</name>
    <dbReference type="NCBI Taxonomy" id="1131652"/>
    <lineage>
        <taxon>Eukaryota</taxon>
        <taxon>Fungi</taxon>
        <taxon>Dikarya</taxon>
        <taxon>Ascomycota</taxon>
        <taxon>Pezizomycotina</taxon>
        <taxon>Eurotiomycetes</taxon>
        <taxon>Eurotiomycetidae</taxon>
        <taxon>Eurotiales</taxon>
        <taxon>Trichocomaceae</taxon>
        <taxon>Talaromyces</taxon>
        <taxon>Talaromyces sect. Bacilispori</taxon>
    </lineage>
</organism>
<comment type="caution">
    <text evidence="15">The sequence shown here is derived from an EMBL/GenBank/DDBJ whole genome shotgun (WGS) entry which is preliminary data.</text>
</comment>
<dbReference type="Gene3D" id="3.20.20.80">
    <property type="entry name" value="Glycosidases"/>
    <property type="match status" value="1"/>
</dbReference>
<dbReference type="InterPro" id="IPR000322">
    <property type="entry name" value="Glyco_hydro_31_TIM"/>
</dbReference>
<dbReference type="Gene3D" id="2.60.40.1760">
    <property type="entry name" value="glycosyl hydrolase (family 31)"/>
    <property type="match status" value="1"/>
</dbReference>
<dbReference type="InterPro" id="IPR013780">
    <property type="entry name" value="Glyco_hydro_b"/>
</dbReference>
<dbReference type="Proteomes" id="UP001201262">
    <property type="component" value="Unassembled WGS sequence"/>
</dbReference>
<keyword evidence="8" id="KW-0325">Glycoprotein</keyword>
<evidence type="ECO:0000256" key="11">
    <source>
        <dbReference type="ARBA" id="ARBA00023326"/>
    </source>
</evidence>
<keyword evidence="11" id="KW-0624">Polysaccharide degradation</keyword>
<evidence type="ECO:0000256" key="7">
    <source>
        <dbReference type="ARBA" id="ARBA00022801"/>
    </source>
</evidence>
<keyword evidence="9 13" id="KW-0326">Glycosidase</keyword>
<dbReference type="PANTHER" id="PTHR22762:SF67">
    <property type="entry name" value="ALPHA_BETA-GLUCOSIDASE AGDC-RELATED"/>
    <property type="match status" value="1"/>
</dbReference>
<evidence type="ECO:0000256" key="8">
    <source>
        <dbReference type="ARBA" id="ARBA00023180"/>
    </source>
</evidence>
<evidence type="ECO:0000256" key="13">
    <source>
        <dbReference type="RuleBase" id="RU361185"/>
    </source>
</evidence>
<dbReference type="SUPFAM" id="SSF51445">
    <property type="entry name" value="(Trans)glycosidases"/>
    <property type="match status" value="1"/>
</dbReference>
<dbReference type="EC" id="3.2.1.20" evidence="4"/>
<dbReference type="RefSeq" id="XP_046076717.1">
    <property type="nucleotide sequence ID" value="XM_046221634.1"/>
</dbReference>
<evidence type="ECO:0000256" key="4">
    <source>
        <dbReference type="ARBA" id="ARBA00012741"/>
    </source>
</evidence>
<keyword evidence="11" id="KW-0119">Carbohydrate metabolism</keyword>
<evidence type="ECO:0000259" key="14">
    <source>
        <dbReference type="Pfam" id="PF01055"/>
    </source>
</evidence>
<comment type="function">
    <text evidence="12">Glucosidase involved in the degradation of cellulosic biomass. Has both alpha- and beta-glucosidase activity.</text>
</comment>
<dbReference type="GO" id="GO:0004558">
    <property type="term" value="F:alpha-1,4-glucosidase activity"/>
    <property type="evidence" value="ECO:0007669"/>
    <property type="project" value="UniProtKB-EC"/>
</dbReference>
<dbReference type="SUPFAM" id="SSF74650">
    <property type="entry name" value="Galactose mutarotase-like"/>
    <property type="match status" value="1"/>
</dbReference>